<protein>
    <submittedName>
        <fullName evidence="3">Uncharacterized protein</fullName>
    </submittedName>
</protein>
<feature type="compositionally biased region" description="Basic residues" evidence="2">
    <location>
        <begin position="204"/>
        <end position="215"/>
    </location>
</feature>
<feature type="non-terminal residue" evidence="3">
    <location>
        <position position="585"/>
    </location>
</feature>
<feature type="region of interest" description="Disordered" evidence="2">
    <location>
        <begin position="34"/>
        <end position="72"/>
    </location>
</feature>
<keyword evidence="4" id="KW-1185">Reference proteome</keyword>
<feature type="region of interest" description="Disordered" evidence="2">
    <location>
        <begin position="202"/>
        <end position="233"/>
    </location>
</feature>
<feature type="region of interest" description="Disordered" evidence="2">
    <location>
        <begin position="156"/>
        <end position="190"/>
    </location>
</feature>
<keyword evidence="1" id="KW-0175">Coiled coil</keyword>
<evidence type="ECO:0000313" key="3">
    <source>
        <dbReference type="EMBL" id="RKO83927.1"/>
    </source>
</evidence>
<dbReference type="Proteomes" id="UP000269721">
    <property type="component" value="Unassembled WGS sequence"/>
</dbReference>
<evidence type="ECO:0000256" key="2">
    <source>
        <dbReference type="SAM" id="MobiDB-lite"/>
    </source>
</evidence>
<organism evidence="3 4">
    <name type="scientific">Blyttiomyces helicus</name>
    <dbReference type="NCBI Taxonomy" id="388810"/>
    <lineage>
        <taxon>Eukaryota</taxon>
        <taxon>Fungi</taxon>
        <taxon>Fungi incertae sedis</taxon>
        <taxon>Chytridiomycota</taxon>
        <taxon>Chytridiomycota incertae sedis</taxon>
        <taxon>Chytridiomycetes</taxon>
        <taxon>Chytridiomycetes incertae sedis</taxon>
        <taxon>Blyttiomyces</taxon>
    </lineage>
</organism>
<accession>A0A4V1IPR0</accession>
<gene>
    <name evidence="3" type="ORF">BDK51DRAFT_42743</name>
</gene>
<reference evidence="4" key="1">
    <citation type="journal article" date="2018" name="Nat. Microbiol.">
        <title>Leveraging single-cell genomics to expand the fungal tree of life.</title>
        <authorList>
            <person name="Ahrendt S.R."/>
            <person name="Quandt C.A."/>
            <person name="Ciobanu D."/>
            <person name="Clum A."/>
            <person name="Salamov A."/>
            <person name="Andreopoulos B."/>
            <person name="Cheng J.F."/>
            <person name="Woyke T."/>
            <person name="Pelin A."/>
            <person name="Henrissat B."/>
            <person name="Reynolds N.K."/>
            <person name="Benny G.L."/>
            <person name="Smith M.E."/>
            <person name="James T.Y."/>
            <person name="Grigoriev I.V."/>
        </authorList>
    </citation>
    <scope>NUCLEOTIDE SEQUENCE [LARGE SCALE GENOMIC DNA]</scope>
</reference>
<sequence length="585" mass="62599">MPVYRPPPSTRDTLPFLKSLKVPSRLTRSLPTYLPIRSCDLPPRSSTCLPLNPPPHQQQPPPPPAASASQPAPLHRRLPLASHPSAIPHHRSVLSSALPDWSNLQVHDPKSRNAAASSASASGAGPSSSSADTSAELVSDVLASSCLEPRDYHSTLSWSGPGSTSAMTSSSSVQSGSSSASAPPVQSDFNAFAPDANRAITKVGQRHRQGKHKHQTAAAGRTEQFGQQSETSLPAAYARERRLAIEAVEDAAHCRFTRAAREARRWNLDGPGAASAASAPEMSSVYRDQIQENLDAVADAVRCRLERAPRETSLMDVSSAYAGRFELAPPPPYSIDAPPSIRFDMPPETPLAIAYAAESSEISETRADALRCRIARASLETDAPDDYPYAESLLSSAQTPTPPLISAYENEVQHSLDVLADTLRTRLARANREAFSLLPTESDPDDDTLYTAALRTPTPLSAAYDAEVQESLESLADALSNRSIRALVESDIGDAEFDSLHRDGEDDDPQSLAAAYHDEVHESLEVIADALRGRAERARREVEAARAAADVLEAAYAAVLVLGKADHAGVAAERVFRILGHLAPG</sequence>
<proteinExistence type="predicted"/>
<feature type="compositionally biased region" description="Pro residues" evidence="2">
    <location>
        <begin position="51"/>
        <end position="65"/>
    </location>
</feature>
<evidence type="ECO:0000313" key="4">
    <source>
        <dbReference type="Proteomes" id="UP000269721"/>
    </source>
</evidence>
<feature type="compositionally biased region" description="Low complexity" evidence="2">
    <location>
        <begin position="114"/>
        <end position="133"/>
    </location>
</feature>
<feature type="region of interest" description="Disordered" evidence="2">
    <location>
        <begin position="104"/>
        <end position="133"/>
    </location>
</feature>
<feature type="compositionally biased region" description="Low complexity" evidence="2">
    <location>
        <begin position="159"/>
        <end position="187"/>
    </location>
</feature>
<evidence type="ECO:0000256" key="1">
    <source>
        <dbReference type="SAM" id="Coils"/>
    </source>
</evidence>
<feature type="coiled-coil region" evidence="1">
    <location>
        <begin position="521"/>
        <end position="555"/>
    </location>
</feature>
<dbReference type="EMBL" id="ML000686">
    <property type="protein sequence ID" value="RKO83927.1"/>
    <property type="molecule type" value="Genomic_DNA"/>
</dbReference>
<dbReference type="AlphaFoldDB" id="A0A4V1IPR0"/>
<name>A0A4V1IPR0_9FUNG</name>